<comment type="caution">
    <text evidence="1">The sequence shown here is derived from an EMBL/GenBank/DDBJ whole genome shotgun (WGS) entry which is preliminary data.</text>
</comment>
<dbReference type="Proteomes" id="UP000186922">
    <property type="component" value="Unassembled WGS sequence"/>
</dbReference>
<reference evidence="1 2" key="1">
    <citation type="journal article" date="2016" name="Nat. Commun.">
        <title>Extremotolerant tardigrade genome and improved radiotolerance of human cultured cells by tardigrade-unique protein.</title>
        <authorList>
            <person name="Hashimoto T."/>
            <person name="Horikawa D.D."/>
            <person name="Saito Y."/>
            <person name="Kuwahara H."/>
            <person name="Kozuka-Hata H."/>
            <person name="Shin-I T."/>
            <person name="Minakuchi Y."/>
            <person name="Ohishi K."/>
            <person name="Motoyama A."/>
            <person name="Aizu T."/>
            <person name="Enomoto A."/>
            <person name="Kondo K."/>
            <person name="Tanaka S."/>
            <person name="Hara Y."/>
            <person name="Koshikawa S."/>
            <person name="Sagara H."/>
            <person name="Miura T."/>
            <person name="Yokobori S."/>
            <person name="Miyagawa K."/>
            <person name="Suzuki Y."/>
            <person name="Kubo T."/>
            <person name="Oyama M."/>
            <person name="Kohara Y."/>
            <person name="Fujiyama A."/>
            <person name="Arakawa K."/>
            <person name="Katayama T."/>
            <person name="Toyoda A."/>
            <person name="Kunieda T."/>
        </authorList>
    </citation>
    <scope>NUCLEOTIDE SEQUENCE [LARGE SCALE GENOMIC DNA]</scope>
    <source>
        <strain evidence="1 2">YOKOZUNA-1</strain>
    </source>
</reference>
<dbReference type="EMBL" id="BDGG01000013">
    <property type="protein sequence ID" value="GAV06518.1"/>
    <property type="molecule type" value="Genomic_DNA"/>
</dbReference>
<evidence type="ECO:0000313" key="2">
    <source>
        <dbReference type="Proteomes" id="UP000186922"/>
    </source>
</evidence>
<dbReference type="AlphaFoldDB" id="A0A1D1W2Z5"/>
<protein>
    <submittedName>
        <fullName evidence="1">Uncharacterized protein</fullName>
    </submittedName>
</protein>
<keyword evidence="2" id="KW-1185">Reference proteome</keyword>
<sequence>MLKGIKTLAECVMKHTIVRGTIWASRCCDSNDDEKLEAEIKAIFGDTLGKETFDLKRYIEISLADVTATVVAAGHEETPYKELKDIMNRVRTVYDAFQLHIASPRTGFLKEKFLDACEKHEPKSLILSLHSEIRRGRAEKTLLDRTIIVCESPRNAERFVLWRERIEMAVQLAFFFTCFTEECSLTTI</sequence>
<name>A0A1D1W2Z5_RAMVA</name>
<evidence type="ECO:0000313" key="1">
    <source>
        <dbReference type="EMBL" id="GAV06518.1"/>
    </source>
</evidence>
<proteinExistence type="predicted"/>
<gene>
    <name evidence="1" type="primary">RvY_16490-1</name>
    <name evidence="1" type="synonym">RvY_16490.1</name>
    <name evidence="1" type="ORF">RvY_16490</name>
</gene>
<organism evidence="1 2">
    <name type="scientific">Ramazzottius varieornatus</name>
    <name type="common">Water bear</name>
    <name type="synonym">Tardigrade</name>
    <dbReference type="NCBI Taxonomy" id="947166"/>
    <lineage>
        <taxon>Eukaryota</taxon>
        <taxon>Metazoa</taxon>
        <taxon>Ecdysozoa</taxon>
        <taxon>Tardigrada</taxon>
        <taxon>Eutardigrada</taxon>
        <taxon>Parachela</taxon>
        <taxon>Hypsibioidea</taxon>
        <taxon>Ramazzottiidae</taxon>
        <taxon>Ramazzottius</taxon>
    </lineage>
</organism>
<accession>A0A1D1W2Z5</accession>